<keyword evidence="1 3" id="KW-0547">Nucleotide-binding</keyword>
<keyword evidence="2 3" id="KW-0067">ATP-binding</keyword>
<dbReference type="InterPro" id="IPR027417">
    <property type="entry name" value="P-loop_NTPase"/>
</dbReference>
<keyword evidence="5" id="KW-0175">Coiled coil</keyword>
<dbReference type="SUPFAM" id="SSF52540">
    <property type="entry name" value="P-loop containing nucleoside triphosphate hydrolases"/>
    <property type="match status" value="1"/>
</dbReference>
<dbReference type="EMBL" id="WIQW01000118">
    <property type="protein sequence ID" value="KAF3082198.1"/>
    <property type="molecule type" value="Genomic_DNA"/>
</dbReference>
<comment type="caution">
    <text evidence="8">The sequence shown here is derived from an EMBL/GenBank/DDBJ whole genome shotgun (WGS) entry which is preliminary data.</text>
</comment>
<evidence type="ECO:0000256" key="5">
    <source>
        <dbReference type="SAM" id="Coils"/>
    </source>
</evidence>
<evidence type="ECO:0000313" key="8">
    <source>
        <dbReference type="EMBL" id="KAF3082198.1"/>
    </source>
</evidence>
<dbReference type="PRINTS" id="PR00380">
    <property type="entry name" value="KINESINHEAVY"/>
</dbReference>
<dbReference type="Proteomes" id="UP000475325">
    <property type="component" value="Unassembled WGS sequence"/>
</dbReference>
<dbReference type="GO" id="GO:0005819">
    <property type="term" value="C:spindle"/>
    <property type="evidence" value="ECO:0007669"/>
    <property type="project" value="TreeGrafter"/>
</dbReference>
<gene>
    <name evidence="8" type="ORF">TWF102_001284</name>
</gene>
<dbReference type="PANTHER" id="PTHR24115:SF0">
    <property type="entry name" value="FI21273P1-RELATED"/>
    <property type="match status" value="1"/>
</dbReference>
<evidence type="ECO:0000256" key="3">
    <source>
        <dbReference type="PROSITE-ProRule" id="PRU00283"/>
    </source>
</evidence>
<protein>
    <recommendedName>
        <fullName evidence="4">Kinesin-like protein</fullName>
    </recommendedName>
</protein>
<dbReference type="PROSITE" id="PS00411">
    <property type="entry name" value="KINESIN_MOTOR_1"/>
    <property type="match status" value="1"/>
</dbReference>
<evidence type="ECO:0000313" key="9">
    <source>
        <dbReference type="Proteomes" id="UP000475325"/>
    </source>
</evidence>
<dbReference type="InterPro" id="IPR019821">
    <property type="entry name" value="Kinesin_motor_CS"/>
</dbReference>
<evidence type="ECO:0000256" key="6">
    <source>
        <dbReference type="SAM" id="MobiDB-lite"/>
    </source>
</evidence>
<feature type="domain" description="Kinesin motor" evidence="7">
    <location>
        <begin position="11"/>
        <end position="457"/>
    </location>
</feature>
<sequence length="464" mass="51202">MPPKKAQKLTPFSVYIRWRPLPEEPGATEIKKTQSSAGDGHSVSLSLPDTSGSSSSRGARSWTSAPSFTKVFEADDNNRGVYEDVVSQTFPKIMAGKTCNFFAYGHTGSGKTHTIVGYDHEDPQQVGLCLSAAKELFQKIDELNGSTESNGNDQKLAVGLRMYEVRKKSAFDLLNGHTECFVREGPDGKIHVRGETETLEDGKVRVKPIRVVPCWTFEELRTVLEKGLDLRATGTSTVHDKSSRTHAVFELEIVNQALVEARDAVIERQAELVPHGKFATDVYIDENSKRYIQGSDGKYITNLDYTINQERIDAAEATKREYEERVELAEAKVQETFTTSQHPCLGGKFVFVDLAGSEYYDQKSSASAAGSKQTAEEKQEGRQINSDLFALKEVIRARSSNQTRIPFRSSPLTMVLREHFLGSESGFSAMILTVSPAADQYAATMNTVKYGNLVAMAGGPQESK</sequence>
<dbReference type="PANTHER" id="PTHR24115">
    <property type="entry name" value="KINESIN-RELATED"/>
    <property type="match status" value="1"/>
</dbReference>
<dbReference type="GO" id="GO:0005524">
    <property type="term" value="F:ATP binding"/>
    <property type="evidence" value="ECO:0007669"/>
    <property type="project" value="UniProtKB-UniRule"/>
</dbReference>
<keyword evidence="4" id="KW-0493">Microtubule</keyword>
<feature type="binding site" evidence="3">
    <location>
        <begin position="105"/>
        <end position="112"/>
    </location>
    <ligand>
        <name>ATP</name>
        <dbReference type="ChEBI" id="CHEBI:30616"/>
    </ligand>
</feature>
<organism evidence="8 9">
    <name type="scientific">Orbilia oligospora</name>
    <name type="common">Nematode-trapping fungus</name>
    <name type="synonym">Arthrobotrys oligospora</name>
    <dbReference type="NCBI Taxonomy" id="2813651"/>
    <lineage>
        <taxon>Eukaryota</taxon>
        <taxon>Fungi</taxon>
        <taxon>Dikarya</taxon>
        <taxon>Ascomycota</taxon>
        <taxon>Pezizomycotina</taxon>
        <taxon>Orbiliomycetes</taxon>
        <taxon>Orbiliales</taxon>
        <taxon>Orbiliaceae</taxon>
        <taxon>Orbilia</taxon>
    </lineage>
</organism>
<proteinExistence type="inferred from homology"/>
<evidence type="ECO:0000259" key="7">
    <source>
        <dbReference type="PROSITE" id="PS50067"/>
    </source>
</evidence>
<dbReference type="SMART" id="SM00129">
    <property type="entry name" value="KISc"/>
    <property type="match status" value="1"/>
</dbReference>
<evidence type="ECO:0000256" key="2">
    <source>
        <dbReference type="ARBA" id="ARBA00022840"/>
    </source>
</evidence>
<feature type="compositionally biased region" description="Low complexity" evidence="6">
    <location>
        <begin position="42"/>
        <end position="62"/>
    </location>
</feature>
<dbReference type="PROSITE" id="PS50067">
    <property type="entry name" value="KINESIN_MOTOR_2"/>
    <property type="match status" value="1"/>
</dbReference>
<dbReference type="GO" id="GO:0016887">
    <property type="term" value="F:ATP hydrolysis activity"/>
    <property type="evidence" value="ECO:0007669"/>
    <property type="project" value="TreeGrafter"/>
</dbReference>
<feature type="coiled-coil region" evidence="5">
    <location>
        <begin position="305"/>
        <end position="339"/>
    </location>
</feature>
<keyword evidence="3 4" id="KW-0505">Motor protein</keyword>
<dbReference type="InterPro" id="IPR001752">
    <property type="entry name" value="Kinesin_motor_dom"/>
</dbReference>
<dbReference type="InterPro" id="IPR027640">
    <property type="entry name" value="Kinesin-like_fam"/>
</dbReference>
<feature type="region of interest" description="Disordered" evidence="6">
    <location>
        <begin position="25"/>
        <end position="62"/>
    </location>
</feature>
<dbReference type="GO" id="GO:0003777">
    <property type="term" value="F:microtubule motor activity"/>
    <property type="evidence" value="ECO:0007669"/>
    <property type="project" value="InterPro"/>
</dbReference>
<reference evidence="8 9" key="1">
    <citation type="submission" date="2019-06" db="EMBL/GenBank/DDBJ databases">
        <authorList>
            <person name="Palmer J.M."/>
        </authorList>
    </citation>
    <scope>NUCLEOTIDE SEQUENCE [LARGE SCALE GENOMIC DNA]</scope>
    <source>
        <strain evidence="8 9">TWF102</strain>
    </source>
</reference>
<evidence type="ECO:0000256" key="1">
    <source>
        <dbReference type="ARBA" id="ARBA00022741"/>
    </source>
</evidence>
<comment type="similarity">
    <text evidence="3 4">Belongs to the TRAFAC class myosin-kinesin ATPase superfamily. Kinesin family.</text>
</comment>
<evidence type="ECO:0000256" key="4">
    <source>
        <dbReference type="RuleBase" id="RU000394"/>
    </source>
</evidence>
<dbReference type="AlphaFoldDB" id="A0A7C8J1E7"/>
<dbReference type="GO" id="GO:0005874">
    <property type="term" value="C:microtubule"/>
    <property type="evidence" value="ECO:0007669"/>
    <property type="project" value="UniProtKB-KW"/>
</dbReference>
<dbReference type="Pfam" id="PF00225">
    <property type="entry name" value="Kinesin"/>
    <property type="match status" value="2"/>
</dbReference>
<dbReference type="GO" id="GO:0007018">
    <property type="term" value="P:microtubule-based movement"/>
    <property type="evidence" value="ECO:0007669"/>
    <property type="project" value="InterPro"/>
</dbReference>
<dbReference type="GO" id="GO:0008017">
    <property type="term" value="F:microtubule binding"/>
    <property type="evidence" value="ECO:0007669"/>
    <property type="project" value="InterPro"/>
</dbReference>
<dbReference type="Gene3D" id="3.40.850.10">
    <property type="entry name" value="Kinesin motor domain"/>
    <property type="match status" value="1"/>
</dbReference>
<name>A0A7C8J1E7_ORBOL</name>
<accession>A0A7C8J1E7</accession>
<dbReference type="InterPro" id="IPR036961">
    <property type="entry name" value="Kinesin_motor_dom_sf"/>
</dbReference>
<dbReference type="GO" id="GO:0005871">
    <property type="term" value="C:kinesin complex"/>
    <property type="evidence" value="ECO:0007669"/>
    <property type="project" value="TreeGrafter"/>
</dbReference>